<keyword evidence="1 7" id="KW-0479">Metal-binding</keyword>
<feature type="domain" description="Toprim" evidence="8">
    <location>
        <begin position="85"/>
        <end position="183"/>
    </location>
</feature>
<dbReference type="GO" id="GO:0003677">
    <property type="term" value="F:DNA binding"/>
    <property type="evidence" value="ECO:0007669"/>
    <property type="project" value="UniProtKB-UniRule"/>
</dbReference>
<dbReference type="GO" id="GO:0006310">
    <property type="term" value="P:DNA recombination"/>
    <property type="evidence" value="ECO:0007669"/>
    <property type="project" value="UniProtKB-UniRule"/>
</dbReference>
<evidence type="ECO:0000256" key="7">
    <source>
        <dbReference type="HAMAP-Rule" id="MF_00017"/>
    </source>
</evidence>
<dbReference type="SUPFAM" id="SSF111304">
    <property type="entry name" value="Recombination protein RecR"/>
    <property type="match status" value="1"/>
</dbReference>
<protein>
    <recommendedName>
        <fullName evidence="7">Recombination protein RecR</fullName>
    </recommendedName>
</protein>
<dbReference type="GO" id="GO:0008270">
    <property type="term" value="F:zinc ion binding"/>
    <property type="evidence" value="ECO:0007669"/>
    <property type="project" value="UniProtKB-KW"/>
</dbReference>
<dbReference type="Gene3D" id="1.10.8.420">
    <property type="entry name" value="RecR Domain 1"/>
    <property type="match status" value="1"/>
</dbReference>
<evidence type="ECO:0000256" key="6">
    <source>
        <dbReference type="ARBA" id="ARBA00023204"/>
    </source>
</evidence>
<evidence type="ECO:0000313" key="10">
    <source>
        <dbReference type="Proteomes" id="UP000230431"/>
    </source>
</evidence>
<gene>
    <name evidence="7" type="primary">recR</name>
    <name evidence="9" type="ORF">COV08_02930</name>
</gene>
<dbReference type="AlphaFoldDB" id="A0A2H0RJ66"/>
<dbReference type="InterPro" id="IPR006171">
    <property type="entry name" value="TOPRIM_dom"/>
</dbReference>
<keyword evidence="4 7" id="KW-0862">Zinc</keyword>
<dbReference type="SMART" id="SM00493">
    <property type="entry name" value="TOPRIM"/>
    <property type="match status" value="1"/>
</dbReference>
<dbReference type="HAMAP" id="MF_00017">
    <property type="entry name" value="RecR"/>
    <property type="match status" value="1"/>
</dbReference>
<keyword evidence="2 7" id="KW-0227">DNA damage</keyword>
<evidence type="ECO:0000256" key="2">
    <source>
        <dbReference type="ARBA" id="ARBA00022763"/>
    </source>
</evidence>
<dbReference type="Pfam" id="PF21175">
    <property type="entry name" value="RecR_C"/>
    <property type="match status" value="1"/>
</dbReference>
<reference evidence="9 10" key="1">
    <citation type="submission" date="2017-09" db="EMBL/GenBank/DDBJ databases">
        <title>Depth-based differentiation of microbial function through sediment-hosted aquifers and enrichment of novel symbionts in the deep terrestrial subsurface.</title>
        <authorList>
            <person name="Probst A.J."/>
            <person name="Ladd B."/>
            <person name="Jarett J.K."/>
            <person name="Geller-Mcgrath D.E."/>
            <person name="Sieber C.M."/>
            <person name="Emerson J.B."/>
            <person name="Anantharaman K."/>
            <person name="Thomas B.C."/>
            <person name="Malmstrom R."/>
            <person name="Stieglmeier M."/>
            <person name="Klingl A."/>
            <person name="Woyke T."/>
            <person name="Ryan C.M."/>
            <person name="Banfield J.F."/>
        </authorList>
    </citation>
    <scope>NUCLEOTIDE SEQUENCE [LARGE SCALE GENOMIC DNA]</scope>
    <source>
        <strain evidence="9">CG10_big_fil_rev_8_21_14_0_10_49_38</strain>
    </source>
</reference>
<evidence type="ECO:0000313" key="9">
    <source>
        <dbReference type="EMBL" id="PIR45825.1"/>
    </source>
</evidence>
<accession>A0A2H0RJ66</accession>
<comment type="function">
    <text evidence="7">May play a role in DNA repair. It seems to be involved in an RecBC-independent recombinational process of DNA repair. It may act with RecF and RecO.</text>
</comment>
<dbReference type="PANTHER" id="PTHR30446:SF0">
    <property type="entry name" value="RECOMBINATION PROTEIN RECR"/>
    <property type="match status" value="1"/>
</dbReference>
<keyword evidence="5 7" id="KW-0233">DNA recombination</keyword>
<dbReference type="InterPro" id="IPR000093">
    <property type="entry name" value="DNA_Rcmb_RecR"/>
</dbReference>
<evidence type="ECO:0000256" key="5">
    <source>
        <dbReference type="ARBA" id="ARBA00023172"/>
    </source>
</evidence>
<comment type="caution">
    <text evidence="7">Lacks conserved residue(s) required for the propagation of feature annotation.</text>
</comment>
<evidence type="ECO:0000256" key="3">
    <source>
        <dbReference type="ARBA" id="ARBA00022771"/>
    </source>
</evidence>
<evidence type="ECO:0000256" key="1">
    <source>
        <dbReference type="ARBA" id="ARBA00022723"/>
    </source>
</evidence>
<dbReference type="PROSITE" id="PS50880">
    <property type="entry name" value="TOPRIM"/>
    <property type="match status" value="1"/>
</dbReference>
<comment type="similarity">
    <text evidence="7">Belongs to the RecR family.</text>
</comment>
<dbReference type="PANTHER" id="PTHR30446">
    <property type="entry name" value="RECOMBINATION PROTEIN RECR"/>
    <property type="match status" value="1"/>
</dbReference>
<evidence type="ECO:0000259" key="8">
    <source>
        <dbReference type="PROSITE" id="PS50880"/>
    </source>
</evidence>
<sequence length="208" mass="23411">MDTHPINSLTDLFKKFPGIGPRQAKRFVYHLLGAEQIYLDQLAEKIARIKKEIKQCQHCGRYFGNGYRPDSLRCKLCADESRDQSTLMIVEKDIDLEAVERANSYRGYYFVLGGTVPILDPNPAEHLRFNALLIELKRRQALGLKEVILALSATAEGDHTADWLVAQLSPLTTKMSFEISFLGRGLSTGSELEYADPDTIKNALASRH</sequence>
<dbReference type="Gene3D" id="3.40.1360.10">
    <property type="match status" value="1"/>
</dbReference>
<evidence type="ECO:0000256" key="4">
    <source>
        <dbReference type="ARBA" id="ARBA00022833"/>
    </source>
</evidence>
<comment type="caution">
    <text evidence="9">The sequence shown here is derived from an EMBL/GenBank/DDBJ whole genome shotgun (WGS) entry which is preliminary data.</text>
</comment>
<dbReference type="InterPro" id="IPR023627">
    <property type="entry name" value="Rcmb_RecR"/>
</dbReference>
<name>A0A2H0RJ66_9BACT</name>
<dbReference type="GO" id="GO:0006281">
    <property type="term" value="P:DNA repair"/>
    <property type="evidence" value="ECO:0007669"/>
    <property type="project" value="UniProtKB-UniRule"/>
</dbReference>
<keyword evidence="3 7" id="KW-0863">Zinc-finger</keyword>
<organism evidence="9 10">
    <name type="scientific">Candidatus Vogelbacteria bacterium CG10_big_fil_rev_8_21_14_0_10_49_38</name>
    <dbReference type="NCBI Taxonomy" id="1975043"/>
    <lineage>
        <taxon>Bacteria</taxon>
        <taxon>Candidatus Vogeliibacteriota</taxon>
    </lineage>
</organism>
<dbReference type="Pfam" id="PF13662">
    <property type="entry name" value="Toprim_4"/>
    <property type="match status" value="1"/>
</dbReference>
<proteinExistence type="inferred from homology"/>
<dbReference type="Pfam" id="PF21176">
    <property type="entry name" value="RecR_HhH"/>
    <property type="match status" value="1"/>
</dbReference>
<keyword evidence="6 7" id="KW-0234">DNA repair</keyword>
<dbReference type="Proteomes" id="UP000230431">
    <property type="component" value="Unassembled WGS sequence"/>
</dbReference>
<dbReference type="EMBL" id="PCYK01000025">
    <property type="protein sequence ID" value="PIR45825.1"/>
    <property type="molecule type" value="Genomic_DNA"/>
</dbReference>